<evidence type="ECO:0000256" key="1">
    <source>
        <dbReference type="SAM" id="MobiDB-lite"/>
    </source>
</evidence>
<organism evidence="2 3">
    <name type="scientific">Prorocentrum cordatum</name>
    <dbReference type="NCBI Taxonomy" id="2364126"/>
    <lineage>
        <taxon>Eukaryota</taxon>
        <taxon>Sar</taxon>
        <taxon>Alveolata</taxon>
        <taxon>Dinophyceae</taxon>
        <taxon>Prorocentrales</taxon>
        <taxon>Prorocentraceae</taxon>
        <taxon>Prorocentrum</taxon>
    </lineage>
</organism>
<protein>
    <submittedName>
        <fullName evidence="2">Uncharacterized protein</fullName>
    </submittedName>
</protein>
<evidence type="ECO:0000313" key="3">
    <source>
        <dbReference type="Proteomes" id="UP001189429"/>
    </source>
</evidence>
<keyword evidence="3" id="KW-1185">Reference proteome</keyword>
<dbReference type="Proteomes" id="UP001189429">
    <property type="component" value="Unassembled WGS sequence"/>
</dbReference>
<name>A0ABN9XLG7_9DINO</name>
<feature type="region of interest" description="Disordered" evidence="1">
    <location>
        <begin position="109"/>
        <end position="132"/>
    </location>
</feature>
<reference evidence="2" key="1">
    <citation type="submission" date="2023-10" db="EMBL/GenBank/DDBJ databases">
        <authorList>
            <person name="Chen Y."/>
            <person name="Shah S."/>
            <person name="Dougan E. K."/>
            <person name="Thang M."/>
            <person name="Chan C."/>
        </authorList>
    </citation>
    <scope>NUCLEOTIDE SEQUENCE [LARGE SCALE GENOMIC DNA]</scope>
</reference>
<evidence type="ECO:0000313" key="2">
    <source>
        <dbReference type="EMBL" id="CAK0898857.1"/>
    </source>
</evidence>
<sequence length="175" mass="18804">MNSAAPHAREDKNDDAELINDTFMEGFDAEAIALKDNIFKEKANAALGKFAAESEEVPLSKPIGGVLDGERALASDATVEALLERARGSLLKLSYDPFIQEVTSCCDAPKTREDPENAFNAKATRSREKAGSNPIALERCTPAVAEQVEEFNGGPLRPSIAEAVGLGTEMEFVFD</sequence>
<gene>
    <name evidence="2" type="ORF">PCOR1329_LOCUS76532</name>
</gene>
<comment type="caution">
    <text evidence="2">The sequence shown here is derived from an EMBL/GenBank/DDBJ whole genome shotgun (WGS) entry which is preliminary data.</text>
</comment>
<accession>A0ABN9XLG7</accession>
<dbReference type="EMBL" id="CAUYUJ010020514">
    <property type="protein sequence ID" value="CAK0898857.1"/>
    <property type="molecule type" value="Genomic_DNA"/>
</dbReference>
<proteinExistence type="predicted"/>